<organism evidence="4 5">
    <name type="scientific">Patella caerulea</name>
    <name type="common">Rayed Mediterranean limpet</name>
    <dbReference type="NCBI Taxonomy" id="87958"/>
    <lineage>
        <taxon>Eukaryota</taxon>
        <taxon>Metazoa</taxon>
        <taxon>Spiralia</taxon>
        <taxon>Lophotrochozoa</taxon>
        <taxon>Mollusca</taxon>
        <taxon>Gastropoda</taxon>
        <taxon>Patellogastropoda</taxon>
        <taxon>Patelloidea</taxon>
        <taxon>Patellidae</taxon>
        <taxon>Patella</taxon>
    </lineage>
</organism>
<feature type="signal peptide" evidence="2">
    <location>
        <begin position="1"/>
        <end position="21"/>
    </location>
</feature>
<gene>
    <name evidence="4" type="ORF">SNE40_017601</name>
</gene>
<comment type="caution">
    <text evidence="4">The sequence shown here is derived from an EMBL/GenBank/DDBJ whole genome shotgun (WGS) entry which is preliminary data.</text>
</comment>
<dbReference type="InterPro" id="IPR002223">
    <property type="entry name" value="Kunitz_BPTI"/>
</dbReference>
<dbReference type="PROSITE" id="PS00280">
    <property type="entry name" value="BPTI_KUNITZ_1"/>
    <property type="match status" value="1"/>
</dbReference>
<dbReference type="FunFam" id="4.10.410.10:FF:000004">
    <property type="entry name" value="Tissue factor pathway inhibitor"/>
    <property type="match status" value="1"/>
</dbReference>
<evidence type="ECO:0000256" key="2">
    <source>
        <dbReference type="SAM" id="SignalP"/>
    </source>
</evidence>
<dbReference type="InterPro" id="IPR050098">
    <property type="entry name" value="TFPI/VKTCI-like"/>
</dbReference>
<proteinExistence type="predicted"/>
<name>A0AAN8JBF1_PATCE</name>
<evidence type="ECO:0000259" key="3">
    <source>
        <dbReference type="PROSITE" id="PS50279"/>
    </source>
</evidence>
<reference evidence="4 5" key="1">
    <citation type="submission" date="2024-01" db="EMBL/GenBank/DDBJ databases">
        <title>The genome of the rayed Mediterranean limpet Patella caerulea (Linnaeus, 1758).</title>
        <authorList>
            <person name="Anh-Thu Weber A."/>
            <person name="Halstead-Nussloch G."/>
        </authorList>
    </citation>
    <scope>NUCLEOTIDE SEQUENCE [LARGE SCALE GENOMIC DNA]</scope>
    <source>
        <strain evidence="4">AATW-2023a</strain>
        <tissue evidence="4">Whole specimen</tissue>
    </source>
</reference>
<protein>
    <recommendedName>
        <fullName evidence="3">BPTI/Kunitz inhibitor domain-containing protein</fullName>
    </recommendedName>
</protein>
<dbReference type="EMBL" id="JAZGQO010000011">
    <property type="protein sequence ID" value="KAK6174292.1"/>
    <property type="molecule type" value="Genomic_DNA"/>
</dbReference>
<evidence type="ECO:0000313" key="4">
    <source>
        <dbReference type="EMBL" id="KAK6174292.1"/>
    </source>
</evidence>
<dbReference type="Proteomes" id="UP001347796">
    <property type="component" value="Unassembled WGS sequence"/>
</dbReference>
<feature type="domain" description="BPTI/Kunitz inhibitor" evidence="3">
    <location>
        <begin position="26"/>
        <end position="76"/>
    </location>
</feature>
<accession>A0AAN8JBF1</accession>
<dbReference type="PROSITE" id="PS50279">
    <property type="entry name" value="BPTI_KUNITZ_2"/>
    <property type="match status" value="1"/>
</dbReference>
<dbReference type="PANTHER" id="PTHR10083:SF374">
    <property type="entry name" value="BPTI_KUNITZ INHIBITOR DOMAIN-CONTAINING PROTEIN"/>
    <property type="match status" value="1"/>
</dbReference>
<dbReference type="InterPro" id="IPR020901">
    <property type="entry name" value="Prtase_inh_Kunz-CS"/>
</dbReference>
<feature type="chain" id="PRO_5042890042" description="BPTI/Kunitz inhibitor domain-containing protein" evidence="2">
    <location>
        <begin position="22"/>
        <end position="83"/>
    </location>
</feature>
<keyword evidence="1" id="KW-1015">Disulfide bond</keyword>
<dbReference type="PRINTS" id="PR00759">
    <property type="entry name" value="BASICPTASE"/>
</dbReference>
<evidence type="ECO:0000256" key="1">
    <source>
        <dbReference type="ARBA" id="ARBA00023157"/>
    </source>
</evidence>
<dbReference type="AlphaFoldDB" id="A0AAN8JBF1"/>
<sequence length="83" mass="9280">MKINVILCLAFLACLLYPSEAIPEICNLPAKPGMCKGFFPRYHWDPETNRCEKFIYGGCSGNKNNFDTITECIVACGSENQIL</sequence>
<dbReference type="Gene3D" id="4.10.410.10">
    <property type="entry name" value="Pancreatic trypsin inhibitor Kunitz domain"/>
    <property type="match status" value="1"/>
</dbReference>
<dbReference type="GO" id="GO:0005615">
    <property type="term" value="C:extracellular space"/>
    <property type="evidence" value="ECO:0007669"/>
    <property type="project" value="TreeGrafter"/>
</dbReference>
<dbReference type="SUPFAM" id="SSF57362">
    <property type="entry name" value="BPTI-like"/>
    <property type="match status" value="1"/>
</dbReference>
<keyword evidence="2" id="KW-0732">Signal</keyword>
<dbReference type="InterPro" id="IPR036880">
    <property type="entry name" value="Kunitz_BPTI_sf"/>
</dbReference>
<dbReference type="Pfam" id="PF00014">
    <property type="entry name" value="Kunitz_BPTI"/>
    <property type="match status" value="1"/>
</dbReference>
<dbReference type="SMART" id="SM00131">
    <property type="entry name" value="KU"/>
    <property type="match status" value="1"/>
</dbReference>
<dbReference type="GO" id="GO:0004867">
    <property type="term" value="F:serine-type endopeptidase inhibitor activity"/>
    <property type="evidence" value="ECO:0007669"/>
    <property type="project" value="InterPro"/>
</dbReference>
<evidence type="ECO:0000313" key="5">
    <source>
        <dbReference type="Proteomes" id="UP001347796"/>
    </source>
</evidence>
<dbReference type="PANTHER" id="PTHR10083">
    <property type="entry name" value="KUNITZ-TYPE PROTEASE INHIBITOR-RELATED"/>
    <property type="match status" value="1"/>
</dbReference>
<keyword evidence="5" id="KW-1185">Reference proteome</keyword>